<dbReference type="GO" id="GO:0051321">
    <property type="term" value="P:meiotic cell cycle"/>
    <property type="evidence" value="ECO:0007669"/>
    <property type="project" value="UniProtKB-ARBA"/>
</dbReference>
<keyword evidence="3" id="KW-0963">Cytoplasm</keyword>
<dbReference type="FunFam" id="3.30.70.330:FF:000167">
    <property type="entry name" value="protein boule-like isoform X1"/>
    <property type="match status" value="1"/>
</dbReference>
<protein>
    <submittedName>
        <fullName evidence="10">Boule 1 RNA-binding protein</fullName>
    </submittedName>
</protein>
<evidence type="ECO:0000256" key="6">
    <source>
        <dbReference type="ARBA" id="ARBA00022871"/>
    </source>
</evidence>
<dbReference type="PANTHER" id="PTHR11176">
    <property type="entry name" value="BOULE-RELATED"/>
    <property type="match status" value="1"/>
</dbReference>
<keyword evidence="4" id="KW-0221">Differentiation</keyword>
<dbReference type="GO" id="GO:0008494">
    <property type="term" value="F:translation activator activity"/>
    <property type="evidence" value="ECO:0007669"/>
    <property type="project" value="TreeGrafter"/>
</dbReference>
<dbReference type="GO" id="GO:0070935">
    <property type="term" value="P:3'-UTR-mediated mRNA stabilization"/>
    <property type="evidence" value="ECO:0007669"/>
    <property type="project" value="TreeGrafter"/>
</dbReference>
<dbReference type="GO" id="GO:0005737">
    <property type="term" value="C:cytoplasm"/>
    <property type="evidence" value="ECO:0007669"/>
    <property type="project" value="UniProtKB-SubCell"/>
</dbReference>
<dbReference type="SUPFAM" id="SSF54928">
    <property type="entry name" value="RNA-binding domain, RBD"/>
    <property type="match status" value="1"/>
</dbReference>
<dbReference type="GO" id="GO:0007283">
    <property type="term" value="P:spermatogenesis"/>
    <property type="evidence" value="ECO:0007669"/>
    <property type="project" value="UniProtKB-KW"/>
</dbReference>
<dbReference type="EMBL" id="KU519616">
    <property type="protein sequence ID" value="ANE21796.1"/>
    <property type="molecule type" value="mRNA"/>
</dbReference>
<feature type="domain" description="RRM" evidence="9">
    <location>
        <begin position="54"/>
        <end position="133"/>
    </location>
</feature>
<evidence type="ECO:0000256" key="8">
    <source>
        <dbReference type="PROSITE-ProRule" id="PRU00176"/>
    </source>
</evidence>
<evidence type="ECO:0000256" key="4">
    <source>
        <dbReference type="ARBA" id="ARBA00022782"/>
    </source>
</evidence>
<sequence>MKSINISMIHRSTDSQLTPKVDTLAQEFQVSLAAVNQATMTAAANPKIGTLIPNRIFVGGITSNTTEEELKIFFSSYGPIKDVKIINDRTGLSKGSYGFVTFENQETAEKIIKNEAETLIFKERKLNIGHAVRKQKFLEQFYIMDPCLMLYKMV</sequence>
<dbReference type="AlphaFoldDB" id="A0A172RVQ0"/>
<name>A0A172RVQ0_SCHMD</name>
<accession>A0A172RVQ0</accession>
<comment type="subcellular location">
    <subcellularLocation>
        <location evidence="1">Cytoplasm</location>
    </subcellularLocation>
</comment>
<dbReference type="Gene3D" id="3.30.70.330">
    <property type="match status" value="1"/>
</dbReference>
<dbReference type="GO" id="GO:0045948">
    <property type="term" value="P:positive regulation of translational initiation"/>
    <property type="evidence" value="ECO:0007669"/>
    <property type="project" value="TreeGrafter"/>
</dbReference>
<evidence type="ECO:0000313" key="10">
    <source>
        <dbReference type="EMBL" id="ANE21796.1"/>
    </source>
</evidence>
<dbReference type="SMART" id="SM00360">
    <property type="entry name" value="RRM"/>
    <property type="match status" value="1"/>
</dbReference>
<keyword evidence="2" id="KW-0217">Developmental protein</keyword>
<evidence type="ECO:0000256" key="3">
    <source>
        <dbReference type="ARBA" id="ARBA00022490"/>
    </source>
</evidence>
<dbReference type="InterPro" id="IPR034988">
    <property type="entry name" value="DAZ_BOULE_RRM"/>
</dbReference>
<evidence type="ECO:0000256" key="2">
    <source>
        <dbReference type="ARBA" id="ARBA00022473"/>
    </source>
</evidence>
<keyword evidence="7 8" id="KW-0694">RNA-binding</keyword>
<evidence type="ECO:0000256" key="5">
    <source>
        <dbReference type="ARBA" id="ARBA00022845"/>
    </source>
</evidence>
<dbReference type="GO" id="GO:0003730">
    <property type="term" value="F:mRNA 3'-UTR binding"/>
    <property type="evidence" value="ECO:0007669"/>
    <property type="project" value="TreeGrafter"/>
</dbReference>
<dbReference type="Pfam" id="PF00076">
    <property type="entry name" value="RRM_1"/>
    <property type="match status" value="1"/>
</dbReference>
<dbReference type="PROSITE" id="PS50102">
    <property type="entry name" value="RRM"/>
    <property type="match status" value="1"/>
</dbReference>
<dbReference type="InterPro" id="IPR012677">
    <property type="entry name" value="Nucleotide-bd_a/b_plait_sf"/>
</dbReference>
<reference evidence="10" key="1">
    <citation type="submission" date="2016-01" db="EMBL/GenBank/DDBJ databases">
        <title>A novel pre-meiotic function for boule in the planarian Schmidtea mediterranea.</title>
        <authorList>
            <person name="Iyer H."/>
            <person name="Issigonis M."/>
            <person name="Sharma P.P."/>
            <person name="Extavour C.G."/>
            <person name="Newmark P.A."/>
        </authorList>
    </citation>
    <scope>NUCLEOTIDE SEQUENCE</scope>
</reference>
<dbReference type="InterPro" id="IPR000504">
    <property type="entry name" value="RRM_dom"/>
</dbReference>
<evidence type="ECO:0000256" key="1">
    <source>
        <dbReference type="ARBA" id="ARBA00004496"/>
    </source>
</evidence>
<proteinExistence type="evidence at transcript level"/>
<evidence type="ECO:0000256" key="7">
    <source>
        <dbReference type="ARBA" id="ARBA00022884"/>
    </source>
</evidence>
<dbReference type="GO" id="GO:0030154">
    <property type="term" value="P:cell differentiation"/>
    <property type="evidence" value="ECO:0007669"/>
    <property type="project" value="UniProtKB-KW"/>
</dbReference>
<dbReference type="CDD" id="cd12412">
    <property type="entry name" value="RRM_DAZL_BOULE"/>
    <property type="match status" value="1"/>
</dbReference>
<keyword evidence="6" id="KW-0744">Spermatogenesis</keyword>
<keyword evidence="5" id="KW-0810">Translation regulation</keyword>
<dbReference type="PANTHER" id="PTHR11176:SF57">
    <property type="entry name" value="PROTEIN BOULE"/>
    <property type="match status" value="1"/>
</dbReference>
<evidence type="ECO:0000259" key="9">
    <source>
        <dbReference type="PROSITE" id="PS50102"/>
    </source>
</evidence>
<organism evidence="10">
    <name type="scientific">Schmidtea mediterranea</name>
    <name type="common">Freshwater planarian flatworm</name>
    <dbReference type="NCBI Taxonomy" id="79327"/>
    <lineage>
        <taxon>Eukaryota</taxon>
        <taxon>Metazoa</taxon>
        <taxon>Spiralia</taxon>
        <taxon>Lophotrochozoa</taxon>
        <taxon>Platyhelminthes</taxon>
        <taxon>Rhabditophora</taxon>
        <taxon>Seriata</taxon>
        <taxon>Tricladida</taxon>
        <taxon>Continenticola</taxon>
        <taxon>Geoplanoidea</taxon>
        <taxon>Dugesiidae</taxon>
        <taxon>Schmidtea</taxon>
    </lineage>
</organism>
<dbReference type="InterPro" id="IPR035979">
    <property type="entry name" value="RBD_domain_sf"/>
</dbReference>